<accession>A0A915CYX0</accession>
<reference evidence="2" key="1">
    <citation type="submission" date="2022-11" db="UniProtKB">
        <authorList>
            <consortium name="WormBaseParasite"/>
        </authorList>
    </citation>
    <scope>IDENTIFICATION</scope>
</reference>
<evidence type="ECO:0000313" key="2">
    <source>
        <dbReference type="WBParaSite" id="jg14048"/>
    </source>
</evidence>
<dbReference type="AlphaFoldDB" id="A0A915CYX0"/>
<sequence length="101" mass="11470">MKMKLTAVAMPDLYAKAQDEVLVSQPMDQFWAIESIEKTEHDLMFGSATMSYNLPTCMDITSLHILQHTILAIDHPTIGRLLGEMNKAQKLSDTFKQFIQL</sequence>
<proteinExistence type="predicted"/>
<dbReference type="Proteomes" id="UP000887574">
    <property type="component" value="Unplaced"/>
</dbReference>
<organism evidence="1 2">
    <name type="scientific">Ditylenchus dipsaci</name>
    <dbReference type="NCBI Taxonomy" id="166011"/>
    <lineage>
        <taxon>Eukaryota</taxon>
        <taxon>Metazoa</taxon>
        <taxon>Ecdysozoa</taxon>
        <taxon>Nematoda</taxon>
        <taxon>Chromadorea</taxon>
        <taxon>Rhabditida</taxon>
        <taxon>Tylenchina</taxon>
        <taxon>Tylenchomorpha</taxon>
        <taxon>Sphaerularioidea</taxon>
        <taxon>Anguinidae</taxon>
        <taxon>Anguininae</taxon>
        <taxon>Ditylenchus</taxon>
    </lineage>
</organism>
<evidence type="ECO:0000313" key="1">
    <source>
        <dbReference type="Proteomes" id="UP000887574"/>
    </source>
</evidence>
<dbReference type="WBParaSite" id="jg14048">
    <property type="protein sequence ID" value="jg14048"/>
    <property type="gene ID" value="jg14048"/>
</dbReference>
<keyword evidence="1" id="KW-1185">Reference proteome</keyword>
<name>A0A915CYX0_9BILA</name>
<protein>
    <submittedName>
        <fullName evidence="2">Phage protein</fullName>
    </submittedName>
</protein>